<evidence type="ECO:0000313" key="3">
    <source>
        <dbReference type="Proteomes" id="UP000321938"/>
    </source>
</evidence>
<organism evidence="2 3">
    <name type="scientific">Psychroserpens burtonensis</name>
    <dbReference type="NCBI Taxonomy" id="49278"/>
    <lineage>
        <taxon>Bacteria</taxon>
        <taxon>Pseudomonadati</taxon>
        <taxon>Bacteroidota</taxon>
        <taxon>Flavobacteriia</taxon>
        <taxon>Flavobacteriales</taxon>
        <taxon>Flavobacteriaceae</taxon>
        <taxon>Psychroserpens</taxon>
    </lineage>
</organism>
<feature type="transmembrane region" description="Helical" evidence="1">
    <location>
        <begin position="7"/>
        <end position="30"/>
    </location>
</feature>
<feature type="transmembrane region" description="Helical" evidence="1">
    <location>
        <begin position="36"/>
        <end position="54"/>
    </location>
</feature>
<name>A0A5C7B1Z2_9FLAO</name>
<keyword evidence="1" id="KW-0472">Membrane</keyword>
<sequence length="147" mass="16398">MKILTYILSLILGGFVYFLFAAYMTVSAGLNSSSPLVSVGFAILIFGFLSWFHFYKPKIGAILLTLAFLGMYLTWPVYLLIEYFGKSDYKSSPIEFLTPMVLGGLVVFLVWKSKNIELNKWTKLALAIPPAIIGLYVGGYMAMRLLG</sequence>
<keyword evidence="1" id="KW-0812">Transmembrane</keyword>
<dbReference type="EMBL" id="VOSB01000055">
    <property type="protein sequence ID" value="TXE14898.1"/>
    <property type="molecule type" value="Genomic_DNA"/>
</dbReference>
<dbReference type="AlphaFoldDB" id="A0A5C7B1Z2"/>
<feature type="transmembrane region" description="Helical" evidence="1">
    <location>
        <begin position="93"/>
        <end position="111"/>
    </location>
</feature>
<keyword evidence="3" id="KW-1185">Reference proteome</keyword>
<dbReference type="OrthoDB" id="9991954at2"/>
<dbReference type="Proteomes" id="UP000321938">
    <property type="component" value="Unassembled WGS sequence"/>
</dbReference>
<evidence type="ECO:0000313" key="2">
    <source>
        <dbReference type="EMBL" id="TXE14898.1"/>
    </source>
</evidence>
<evidence type="ECO:0000256" key="1">
    <source>
        <dbReference type="SAM" id="Phobius"/>
    </source>
</evidence>
<dbReference type="RefSeq" id="WP_147232206.1">
    <property type="nucleotide sequence ID" value="NZ_VOSB01000055.1"/>
</dbReference>
<reference evidence="2 3" key="1">
    <citation type="submission" date="2019-08" db="EMBL/GenBank/DDBJ databases">
        <title>Genome of Psychroserpens burtonensis ACAM 167.</title>
        <authorList>
            <person name="Bowman J.P."/>
        </authorList>
    </citation>
    <scope>NUCLEOTIDE SEQUENCE [LARGE SCALE GENOMIC DNA]</scope>
    <source>
        <strain evidence="2 3">ACAM 167</strain>
    </source>
</reference>
<accession>A0A5C7B1Z2</accession>
<feature type="transmembrane region" description="Helical" evidence="1">
    <location>
        <begin position="61"/>
        <end position="81"/>
    </location>
</feature>
<feature type="transmembrane region" description="Helical" evidence="1">
    <location>
        <begin position="123"/>
        <end position="143"/>
    </location>
</feature>
<gene>
    <name evidence="2" type="ORF">ES692_17700</name>
</gene>
<proteinExistence type="predicted"/>
<protein>
    <submittedName>
        <fullName evidence="2">Uncharacterized protein</fullName>
    </submittedName>
</protein>
<comment type="caution">
    <text evidence="2">The sequence shown here is derived from an EMBL/GenBank/DDBJ whole genome shotgun (WGS) entry which is preliminary data.</text>
</comment>
<keyword evidence="1" id="KW-1133">Transmembrane helix</keyword>